<feature type="region of interest" description="Disordered" evidence="1">
    <location>
        <begin position="1"/>
        <end position="25"/>
    </location>
</feature>
<organism evidence="2 3">
    <name type="scientific">Boletus edulis BED1</name>
    <dbReference type="NCBI Taxonomy" id="1328754"/>
    <lineage>
        <taxon>Eukaryota</taxon>
        <taxon>Fungi</taxon>
        <taxon>Dikarya</taxon>
        <taxon>Basidiomycota</taxon>
        <taxon>Agaricomycotina</taxon>
        <taxon>Agaricomycetes</taxon>
        <taxon>Agaricomycetidae</taxon>
        <taxon>Boletales</taxon>
        <taxon>Boletineae</taxon>
        <taxon>Boletaceae</taxon>
        <taxon>Boletoideae</taxon>
        <taxon>Boletus</taxon>
    </lineage>
</organism>
<evidence type="ECO:0000313" key="3">
    <source>
        <dbReference type="Proteomes" id="UP001194468"/>
    </source>
</evidence>
<sequence>MRLVNRFTGGKRNRGPGKRCGSVFLSMPSPRRRGGCIDECLGLGPLVDRQETQ</sequence>
<reference evidence="2" key="1">
    <citation type="submission" date="2019-10" db="EMBL/GenBank/DDBJ databases">
        <authorList>
            <consortium name="DOE Joint Genome Institute"/>
            <person name="Kuo A."/>
            <person name="Miyauchi S."/>
            <person name="Kiss E."/>
            <person name="Drula E."/>
            <person name="Kohler A."/>
            <person name="Sanchez-Garcia M."/>
            <person name="Andreopoulos B."/>
            <person name="Barry K.W."/>
            <person name="Bonito G."/>
            <person name="Buee M."/>
            <person name="Carver A."/>
            <person name="Chen C."/>
            <person name="Cichocki N."/>
            <person name="Clum A."/>
            <person name="Culley D."/>
            <person name="Crous P.W."/>
            <person name="Fauchery L."/>
            <person name="Girlanda M."/>
            <person name="Hayes R."/>
            <person name="Keri Z."/>
            <person name="LaButti K."/>
            <person name="Lipzen A."/>
            <person name="Lombard V."/>
            <person name="Magnuson J."/>
            <person name="Maillard F."/>
            <person name="Morin E."/>
            <person name="Murat C."/>
            <person name="Nolan M."/>
            <person name="Ohm R."/>
            <person name="Pangilinan J."/>
            <person name="Pereira M."/>
            <person name="Perotto S."/>
            <person name="Peter M."/>
            <person name="Riley R."/>
            <person name="Sitrit Y."/>
            <person name="Stielow B."/>
            <person name="Szollosi G."/>
            <person name="Zifcakova L."/>
            <person name="Stursova M."/>
            <person name="Spatafora J.W."/>
            <person name="Tedersoo L."/>
            <person name="Vaario L.-M."/>
            <person name="Yamada A."/>
            <person name="Yan M."/>
            <person name="Wang P."/>
            <person name="Xu J."/>
            <person name="Bruns T."/>
            <person name="Baldrian P."/>
            <person name="Vilgalys R."/>
            <person name="Henrissat B."/>
            <person name="Grigoriev I.V."/>
            <person name="Hibbett D."/>
            <person name="Nagy L.G."/>
            <person name="Martin F.M."/>
        </authorList>
    </citation>
    <scope>NUCLEOTIDE SEQUENCE</scope>
    <source>
        <strain evidence="2">BED1</strain>
    </source>
</reference>
<dbReference type="Proteomes" id="UP001194468">
    <property type="component" value="Unassembled WGS sequence"/>
</dbReference>
<evidence type="ECO:0000256" key="1">
    <source>
        <dbReference type="SAM" id="MobiDB-lite"/>
    </source>
</evidence>
<protein>
    <submittedName>
        <fullName evidence="2">Uncharacterized protein</fullName>
    </submittedName>
</protein>
<reference evidence="2" key="2">
    <citation type="journal article" date="2020" name="Nat. Commun.">
        <title>Large-scale genome sequencing of mycorrhizal fungi provides insights into the early evolution of symbiotic traits.</title>
        <authorList>
            <person name="Miyauchi S."/>
            <person name="Kiss E."/>
            <person name="Kuo A."/>
            <person name="Drula E."/>
            <person name="Kohler A."/>
            <person name="Sanchez-Garcia M."/>
            <person name="Morin E."/>
            <person name="Andreopoulos B."/>
            <person name="Barry K.W."/>
            <person name="Bonito G."/>
            <person name="Buee M."/>
            <person name="Carver A."/>
            <person name="Chen C."/>
            <person name="Cichocki N."/>
            <person name="Clum A."/>
            <person name="Culley D."/>
            <person name="Crous P.W."/>
            <person name="Fauchery L."/>
            <person name="Girlanda M."/>
            <person name="Hayes R.D."/>
            <person name="Keri Z."/>
            <person name="LaButti K."/>
            <person name="Lipzen A."/>
            <person name="Lombard V."/>
            <person name="Magnuson J."/>
            <person name="Maillard F."/>
            <person name="Murat C."/>
            <person name="Nolan M."/>
            <person name="Ohm R.A."/>
            <person name="Pangilinan J."/>
            <person name="Pereira M.F."/>
            <person name="Perotto S."/>
            <person name="Peter M."/>
            <person name="Pfister S."/>
            <person name="Riley R."/>
            <person name="Sitrit Y."/>
            <person name="Stielow J.B."/>
            <person name="Szollosi G."/>
            <person name="Zifcakova L."/>
            <person name="Stursova M."/>
            <person name="Spatafora J.W."/>
            <person name="Tedersoo L."/>
            <person name="Vaario L.M."/>
            <person name="Yamada A."/>
            <person name="Yan M."/>
            <person name="Wang P."/>
            <person name="Xu J."/>
            <person name="Bruns T."/>
            <person name="Baldrian P."/>
            <person name="Vilgalys R."/>
            <person name="Dunand C."/>
            <person name="Henrissat B."/>
            <person name="Grigoriev I.V."/>
            <person name="Hibbett D."/>
            <person name="Nagy L.G."/>
            <person name="Martin F.M."/>
        </authorList>
    </citation>
    <scope>NUCLEOTIDE SEQUENCE</scope>
    <source>
        <strain evidence="2">BED1</strain>
    </source>
</reference>
<gene>
    <name evidence="2" type="ORF">L210DRAFT_3522892</name>
</gene>
<name>A0AAD4GK00_BOLED</name>
<accession>A0AAD4GK00</accession>
<proteinExistence type="predicted"/>
<keyword evidence="3" id="KW-1185">Reference proteome</keyword>
<comment type="caution">
    <text evidence="2">The sequence shown here is derived from an EMBL/GenBank/DDBJ whole genome shotgun (WGS) entry which is preliminary data.</text>
</comment>
<evidence type="ECO:0000313" key="2">
    <source>
        <dbReference type="EMBL" id="KAF8448693.1"/>
    </source>
</evidence>
<dbReference type="AlphaFoldDB" id="A0AAD4GK00"/>
<dbReference type="EMBL" id="WHUW01000003">
    <property type="protein sequence ID" value="KAF8448693.1"/>
    <property type="molecule type" value="Genomic_DNA"/>
</dbReference>